<feature type="domain" description="Helix-turn-helix type 11" evidence="1">
    <location>
        <begin position="6"/>
        <end position="57"/>
    </location>
</feature>
<dbReference type="PANTHER" id="PTHR34580">
    <property type="match status" value="1"/>
</dbReference>
<proteinExistence type="predicted"/>
<evidence type="ECO:0000259" key="1">
    <source>
        <dbReference type="Pfam" id="PF08279"/>
    </source>
</evidence>
<dbReference type="InterPro" id="IPR036390">
    <property type="entry name" value="WH_DNA-bd_sf"/>
</dbReference>
<keyword evidence="4" id="KW-1185">Reference proteome</keyword>
<dbReference type="RefSeq" id="WP_086951289.1">
    <property type="nucleotide sequence ID" value="NZ_FWFD01000008.1"/>
</dbReference>
<dbReference type="InterPro" id="IPR013196">
    <property type="entry name" value="HTH_11"/>
</dbReference>
<evidence type="ECO:0000259" key="2">
    <source>
        <dbReference type="Pfam" id="PF13280"/>
    </source>
</evidence>
<name>A0A1X6WMW1_9ENTE</name>
<reference evidence="4" key="1">
    <citation type="submission" date="2017-02" db="EMBL/GenBank/DDBJ databases">
        <authorList>
            <person name="Dridi B."/>
        </authorList>
    </citation>
    <scope>NUCLEOTIDE SEQUENCE [LARGE SCALE GENOMIC DNA]</scope>
    <source>
        <strain evidence="4">bH819</strain>
    </source>
</reference>
<sequence length="311" mass="36744">MNKSERLNRELIFLKDKTSFQLKDFMTEFNISKRTAIRDVQALENLGLAFYVEPGRGGKYQLIQQNLLTPIYFNETEIQAIFFAIKALDLVSSSPFEKSYSQIRSKLFETLPNIQKYNVKKILDVVSYHHVSPVNKVDNLATLLDAILNNTIISITYTQYEPQNMTLQLFDLFYRSGLWFCNAFDMNEKKWGVFRCDYMLDINLANTSYSPYSKEKMTEFLSIYETNFPDIEFKCQLTPYGKELFLKRHYQNMELLVEEDNYYLVGKYNNEHLEYMVQYLISLGKHVKILSPNTLKDAYLNELHLIFNDYN</sequence>
<protein>
    <submittedName>
        <fullName evidence="3">Transcriptional regulator, DeoR family</fullName>
    </submittedName>
</protein>
<evidence type="ECO:0000313" key="4">
    <source>
        <dbReference type="Proteomes" id="UP000195918"/>
    </source>
</evidence>
<organism evidence="3 4">
    <name type="scientific">Vagococcus fluvialis bH819</name>
    <dbReference type="NCBI Taxonomy" id="1255619"/>
    <lineage>
        <taxon>Bacteria</taxon>
        <taxon>Bacillati</taxon>
        <taxon>Bacillota</taxon>
        <taxon>Bacilli</taxon>
        <taxon>Lactobacillales</taxon>
        <taxon>Enterococcaceae</taxon>
        <taxon>Vagococcus</taxon>
    </lineage>
</organism>
<feature type="domain" description="WYL" evidence="2">
    <location>
        <begin position="139"/>
        <end position="202"/>
    </location>
</feature>
<dbReference type="EMBL" id="FWFD01000008">
    <property type="protein sequence ID" value="SLM85663.1"/>
    <property type="molecule type" value="Genomic_DNA"/>
</dbReference>
<dbReference type="InterPro" id="IPR051534">
    <property type="entry name" value="CBASS_pafABC_assoc_protein"/>
</dbReference>
<dbReference type="Pfam" id="PF13280">
    <property type="entry name" value="WYL"/>
    <property type="match status" value="1"/>
</dbReference>
<dbReference type="PANTHER" id="PTHR34580:SF9">
    <property type="entry name" value="SLL5097 PROTEIN"/>
    <property type="match status" value="1"/>
</dbReference>
<gene>
    <name evidence="3" type="ORF">FM121_06145</name>
</gene>
<dbReference type="Pfam" id="PF08279">
    <property type="entry name" value="HTH_11"/>
    <property type="match status" value="1"/>
</dbReference>
<evidence type="ECO:0000313" key="3">
    <source>
        <dbReference type="EMBL" id="SLM85663.1"/>
    </source>
</evidence>
<accession>A0A1X6WMW1</accession>
<dbReference type="SUPFAM" id="SSF46785">
    <property type="entry name" value="Winged helix' DNA-binding domain"/>
    <property type="match status" value="1"/>
</dbReference>
<dbReference type="OrthoDB" id="9815009at2"/>
<dbReference type="AlphaFoldDB" id="A0A1X6WMW1"/>
<dbReference type="InterPro" id="IPR026881">
    <property type="entry name" value="WYL_dom"/>
</dbReference>
<dbReference type="PROSITE" id="PS52050">
    <property type="entry name" value="WYL"/>
    <property type="match status" value="1"/>
</dbReference>
<dbReference type="Proteomes" id="UP000195918">
    <property type="component" value="Unassembled WGS sequence"/>
</dbReference>